<evidence type="ECO:0000256" key="2">
    <source>
        <dbReference type="ARBA" id="ARBA00022576"/>
    </source>
</evidence>
<dbReference type="GO" id="GO:0008483">
    <property type="term" value="F:transaminase activity"/>
    <property type="evidence" value="ECO:0007669"/>
    <property type="project" value="UniProtKB-KW"/>
</dbReference>
<dbReference type="InterPro" id="IPR050881">
    <property type="entry name" value="LL-DAP_aminotransferase"/>
</dbReference>
<dbReference type="Pfam" id="PF00155">
    <property type="entry name" value="Aminotran_1_2"/>
    <property type="match status" value="1"/>
</dbReference>
<name>A0A5J4KSE8_9CHLR</name>
<evidence type="ECO:0000313" key="6">
    <source>
        <dbReference type="Proteomes" id="UP000326912"/>
    </source>
</evidence>
<feature type="domain" description="Aminotransferase class I/classII large" evidence="4">
    <location>
        <begin position="31"/>
        <end position="173"/>
    </location>
</feature>
<dbReference type="CDD" id="cd00609">
    <property type="entry name" value="AAT_like"/>
    <property type="match status" value="1"/>
</dbReference>
<evidence type="ECO:0000256" key="3">
    <source>
        <dbReference type="ARBA" id="ARBA00022679"/>
    </source>
</evidence>
<evidence type="ECO:0000259" key="4">
    <source>
        <dbReference type="Pfam" id="PF00155"/>
    </source>
</evidence>
<keyword evidence="2" id="KW-0032">Aminotransferase</keyword>
<dbReference type="Gene3D" id="3.90.1150.10">
    <property type="entry name" value="Aspartate Aminotransferase, domain 1"/>
    <property type="match status" value="1"/>
</dbReference>
<evidence type="ECO:0000313" key="5">
    <source>
        <dbReference type="EMBL" id="GER89341.1"/>
    </source>
</evidence>
<keyword evidence="6" id="KW-1185">Reference proteome</keyword>
<dbReference type="Gene3D" id="3.40.640.10">
    <property type="entry name" value="Type I PLP-dependent aspartate aminotransferase-like (Major domain)"/>
    <property type="match status" value="1"/>
</dbReference>
<evidence type="ECO:0000256" key="1">
    <source>
        <dbReference type="ARBA" id="ARBA00001933"/>
    </source>
</evidence>
<dbReference type="GO" id="GO:0030170">
    <property type="term" value="F:pyridoxal phosphate binding"/>
    <property type="evidence" value="ECO:0007669"/>
    <property type="project" value="InterPro"/>
</dbReference>
<comment type="caution">
    <text evidence="5">The sequence shown here is derived from an EMBL/GenBank/DDBJ whole genome shotgun (WGS) entry which is preliminary data.</text>
</comment>
<dbReference type="InterPro" id="IPR015424">
    <property type="entry name" value="PyrdxlP-dep_Trfase"/>
</dbReference>
<comment type="cofactor">
    <cofactor evidence="1">
        <name>pyridoxal 5'-phosphate</name>
        <dbReference type="ChEBI" id="CHEBI:597326"/>
    </cofactor>
</comment>
<dbReference type="Proteomes" id="UP000326912">
    <property type="component" value="Unassembled WGS sequence"/>
</dbReference>
<organism evidence="5 6">
    <name type="scientific">Dictyobacter vulcani</name>
    <dbReference type="NCBI Taxonomy" id="2607529"/>
    <lineage>
        <taxon>Bacteria</taxon>
        <taxon>Bacillati</taxon>
        <taxon>Chloroflexota</taxon>
        <taxon>Ktedonobacteria</taxon>
        <taxon>Ktedonobacterales</taxon>
        <taxon>Dictyobacteraceae</taxon>
        <taxon>Dictyobacter</taxon>
    </lineage>
</organism>
<dbReference type="AlphaFoldDB" id="A0A5J4KSE8"/>
<dbReference type="PANTHER" id="PTHR42832:SF3">
    <property type="entry name" value="L-GLUTAMINE--4-(METHYLSULFANYL)-2-OXOBUTANOATE AMINOTRANSFERASE"/>
    <property type="match status" value="1"/>
</dbReference>
<sequence length="190" mass="21130">MRLSKLIANLPPYHFANAKQRILDRQAAGVDVISLSMGDPDLPAPESVIERLCTSLQDVQNHHYPEYRGMRVLHEAIAEWFAQRFGVQLTPEHDILPLLGSKEGLAYAATAVLDAGDIALVPDPYYPVYISGTTTPGAEPYLLPLNEENHYLPDLDKIPAEVVARARVLWLNYPIILLRLVPMVPFLSGP</sequence>
<gene>
    <name evidence="5" type="ORF">KDW_35030</name>
</gene>
<accession>A0A5J4KSE8</accession>
<dbReference type="PANTHER" id="PTHR42832">
    <property type="entry name" value="AMINO ACID AMINOTRANSFERASE"/>
    <property type="match status" value="1"/>
</dbReference>
<dbReference type="InterPro" id="IPR004839">
    <property type="entry name" value="Aminotransferase_I/II_large"/>
</dbReference>
<reference evidence="5 6" key="1">
    <citation type="submission" date="2019-10" db="EMBL/GenBank/DDBJ databases">
        <title>Dictyobacter vulcani sp. nov., within the class Ktedonobacteria, isolated from soil of volcanic Mt. Zao.</title>
        <authorList>
            <person name="Zheng Y."/>
            <person name="Wang C.M."/>
            <person name="Sakai Y."/>
            <person name="Abe K."/>
            <person name="Yokota A."/>
            <person name="Yabe S."/>
        </authorList>
    </citation>
    <scope>NUCLEOTIDE SEQUENCE [LARGE SCALE GENOMIC DNA]</scope>
    <source>
        <strain evidence="5 6">W12</strain>
    </source>
</reference>
<protein>
    <recommendedName>
        <fullName evidence="4">Aminotransferase class I/classII large domain-containing protein</fullName>
    </recommendedName>
</protein>
<proteinExistence type="predicted"/>
<dbReference type="InterPro" id="IPR015422">
    <property type="entry name" value="PyrdxlP-dep_Trfase_small"/>
</dbReference>
<dbReference type="RefSeq" id="WP_198925304.1">
    <property type="nucleotide sequence ID" value="NZ_BKZW01000001.1"/>
</dbReference>
<dbReference type="EMBL" id="BKZW01000001">
    <property type="protein sequence ID" value="GER89341.1"/>
    <property type="molecule type" value="Genomic_DNA"/>
</dbReference>
<dbReference type="InterPro" id="IPR015421">
    <property type="entry name" value="PyrdxlP-dep_Trfase_major"/>
</dbReference>
<keyword evidence="3" id="KW-0808">Transferase</keyword>
<dbReference type="SUPFAM" id="SSF53383">
    <property type="entry name" value="PLP-dependent transferases"/>
    <property type="match status" value="1"/>
</dbReference>